<dbReference type="PANTHER" id="PTHR24216:SF65">
    <property type="entry name" value="PAXILLIN-LIKE PROTEIN 1"/>
    <property type="match status" value="1"/>
</dbReference>
<feature type="region of interest" description="Disordered" evidence="1">
    <location>
        <begin position="674"/>
        <end position="706"/>
    </location>
</feature>
<feature type="region of interest" description="Disordered" evidence="1">
    <location>
        <begin position="364"/>
        <end position="383"/>
    </location>
</feature>
<feature type="compositionally biased region" description="Basic and acidic residues" evidence="1">
    <location>
        <begin position="1360"/>
        <end position="1379"/>
    </location>
</feature>
<feature type="compositionally biased region" description="Pro residues" evidence="1">
    <location>
        <begin position="907"/>
        <end position="931"/>
    </location>
</feature>
<dbReference type="EMBL" id="NCSJ02000104">
    <property type="protein sequence ID" value="RFU30295.1"/>
    <property type="molecule type" value="Genomic_DNA"/>
</dbReference>
<feature type="region of interest" description="Disordered" evidence="1">
    <location>
        <begin position="258"/>
        <end position="322"/>
    </location>
</feature>
<feature type="compositionally biased region" description="Polar residues" evidence="1">
    <location>
        <begin position="1236"/>
        <end position="1247"/>
    </location>
</feature>
<feature type="region of interest" description="Disordered" evidence="1">
    <location>
        <begin position="1192"/>
        <end position="1388"/>
    </location>
</feature>
<evidence type="ECO:0000256" key="1">
    <source>
        <dbReference type="SAM" id="MobiDB-lite"/>
    </source>
</evidence>
<feature type="region of interest" description="Disordered" evidence="1">
    <location>
        <begin position="528"/>
        <end position="578"/>
    </location>
</feature>
<protein>
    <recommendedName>
        <fullName evidence="4">Fungal N-terminal domain-containing protein</fullName>
    </recommendedName>
</protein>
<sequence length="1388" mass="157237">MDPVTALGAAGSIIGIASFGLQLGQTLYQFVDEARSAKENLQILTEEINSTSNALKHIYKLLEEEKELRADHLHRPHHNRSSFLFSSKALDDVKDTADKCLIIFWRIEGTVANIRHVENQLIQRLIKFNEEVQTNKEAVTISLDNNWSIRRRIRWPSIVPKLKSYSRQLDTLKLNLVLIIQVISLGYQRNNPKLNSEDLFAVVRIMESIRRIAAQIDLSEFLSPSARPRLQDSPRPTQRRLESPAGLDFFSRIGSSRHNSWNNNRHRSENSPVRQRILSEKRQQNKPNDTWGERSDAEPASRVSFEDQVHSGLPGKVSHNIDDPEYLSKLQAAREVIKTDIEAKQQGRPTRNIKLELQGIDVTDMNEESPEKVSQGGSQKEKETVIGDDKMANQINAFIIADSIMPSSSAPYIQEINPDLKRTKICNNPLVDVEGELTDKDQTLPKGTSSLLSQNPGQGLNMRKLIDRKIQPKLPIFPKFGDQQKQKDVSFQENSEADPKAAQPEEINAQMPTKEQLLNTERRFVIPPTIGLQTPTPPSSARGFVEESAAQSRYSDKKVEGTALHADEEEDRTTSFVDNSGKSDTISIVDNISLGNLDEISALQGLCDLTYLAGSWSLENHAAYLERIKRHRLKFWKKTDNLLFVLLKEYTRYDDDGRESDAIGLSSGNIKKNEVSSHIRNSVPPKEEPASRINPQISTSNQGAPTPIPKADAKINTQPASIPKFPAQVSQELQNHRPIPPPPVPPPWFIPQPSIIPAPIMGHQALDEKTCTRLLSTYCMWVIQKSVIKDQSKNKFSWDRCKTTRELIPSNEVLRKIEELDDENDLTVIDKKLDLPLHQQRQIARLIQRVIEQEADPHYEWTLRQIEPTYKIKGIWQKDELEAISVYLCRAPNRYGDAVTLYCRTHPPQPNSLPPPPPLPPVPIRVSPQPPVSNTKKRSKKKDETEDSDSSSTISSWNSVDDSTTESGSRSNPRRERPQKSRHQSRGKGTYSSSGPRVYGRRRDPFNYYTERGPVSTYIVPPYSGPSGPSNSMYRPRTPPYRRPHVVPYSGSHQPPIPNQESRTPQAISPYYSPYELRPPRPSNLTTFENPTEHTDRSRIFNLSSSERKYPEYRDTARYDPRNDVEDENIDRDVKQLLLTWTPQNGESDLIEERRRAMPAPLIMNEREKPERVNSPRSSITKDTMDQIDIEPANENIEPISMPGEMEQNQKSKSPGHATEVIEMTEGPKPPEVSTKPHSGSGNSTAPKVSRKATVDDISDSSETKEKIGSIGSQILEVDESAANNVNKAKGVGSPAPRSDSWLDHERAKRLVESTKDSHEASMSDLGDDWRGRQRHIVQPQPGTAHLRYRPTFSTSGQYEIRRGLDRRYSSPRPRHYEEDIYDSDSGW</sequence>
<evidence type="ECO:0000313" key="3">
    <source>
        <dbReference type="Proteomes" id="UP000258309"/>
    </source>
</evidence>
<organism evidence="2 3">
    <name type="scientific">Scytalidium lignicola</name>
    <name type="common">Hyphomycete</name>
    <dbReference type="NCBI Taxonomy" id="5539"/>
    <lineage>
        <taxon>Eukaryota</taxon>
        <taxon>Fungi</taxon>
        <taxon>Dikarya</taxon>
        <taxon>Ascomycota</taxon>
        <taxon>Pezizomycotina</taxon>
        <taxon>Leotiomycetes</taxon>
        <taxon>Leotiomycetes incertae sedis</taxon>
        <taxon>Scytalidium</taxon>
    </lineage>
</organism>
<accession>A0A3E2HA46</accession>
<proteinExistence type="predicted"/>
<name>A0A3E2HA46_SCYLI</name>
<feature type="compositionally biased region" description="Polar residues" evidence="1">
    <location>
        <begin position="693"/>
        <end position="704"/>
    </location>
</feature>
<feature type="non-terminal residue" evidence="2">
    <location>
        <position position="1"/>
    </location>
</feature>
<dbReference type="Proteomes" id="UP000258309">
    <property type="component" value="Unassembled WGS sequence"/>
</dbReference>
<dbReference type="OrthoDB" id="5431013at2759"/>
<feature type="region of interest" description="Disordered" evidence="1">
    <location>
        <begin position="481"/>
        <end position="510"/>
    </location>
</feature>
<feature type="compositionally biased region" description="Basic and acidic residues" evidence="1">
    <location>
        <begin position="291"/>
        <end position="309"/>
    </location>
</feature>
<feature type="compositionally biased region" description="Low complexity" evidence="1">
    <location>
        <begin position="950"/>
        <end position="962"/>
    </location>
</feature>
<dbReference type="STRING" id="5539.A0A3E2HA46"/>
<gene>
    <name evidence="2" type="ORF">B7463_g6035</name>
</gene>
<evidence type="ECO:0000313" key="2">
    <source>
        <dbReference type="EMBL" id="RFU30295.1"/>
    </source>
</evidence>
<keyword evidence="3" id="KW-1185">Reference proteome</keyword>
<evidence type="ECO:0008006" key="4">
    <source>
        <dbReference type="Google" id="ProtNLM"/>
    </source>
</evidence>
<reference evidence="2 3" key="1">
    <citation type="submission" date="2018-05" db="EMBL/GenBank/DDBJ databases">
        <title>Draft genome sequence of Scytalidium lignicola DSM 105466, a ubiquitous saprotrophic fungus.</title>
        <authorList>
            <person name="Buettner E."/>
            <person name="Gebauer A.M."/>
            <person name="Hofrichter M."/>
            <person name="Liers C."/>
            <person name="Kellner H."/>
        </authorList>
    </citation>
    <scope>NUCLEOTIDE SEQUENCE [LARGE SCALE GENOMIC DNA]</scope>
    <source>
        <strain evidence="2 3">DSM 105466</strain>
    </source>
</reference>
<feature type="region of interest" description="Disordered" evidence="1">
    <location>
        <begin position="906"/>
        <end position="1013"/>
    </location>
</feature>
<comment type="caution">
    <text evidence="2">The sequence shown here is derived from an EMBL/GenBank/DDBJ whole genome shotgun (WGS) entry which is preliminary data.</text>
</comment>
<feature type="non-terminal residue" evidence="2">
    <location>
        <position position="1388"/>
    </location>
</feature>
<dbReference type="PANTHER" id="PTHR24216">
    <property type="entry name" value="PAXILLIN-RELATED"/>
    <property type="match status" value="1"/>
</dbReference>
<feature type="compositionally biased region" description="Basic and acidic residues" evidence="1">
    <location>
        <begin position="1301"/>
        <end position="1332"/>
    </location>
</feature>